<proteinExistence type="predicted"/>
<dbReference type="Gene3D" id="2.170.300.10">
    <property type="entry name" value="Tie2 ligand-binding domain superfamily"/>
    <property type="match status" value="1"/>
</dbReference>
<gene>
    <name evidence="2" type="ORF">V1264_010168</name>
</gene>
<protein>
    <recommendedName>
        <fullName evidence="4">Fucolectin-related molecule</fullName>
    </recommendedName>
</protein>
<organism evidence="2 3">
    <name type="scientific">Littorina saxatilis</name>
    <dbReference type="NCBI Taxonomy" id="31220"/>
    <lineage>
        <taxon>Eukaryota</taxon>
        <taxon>Metazoa</taxon>
        <taxon>Spiralia</taxon>
        <taxon>Lophotrochozoa</taxon>
        <taxon>Mollusca</taxon>
        <taxon>Gastropoda</taxon>
        <taxon>Caenogastropoda</taxon>
        <taxon>Littorinimorpha</taxon>
        <taxon>Littorinoidea</taxon>
        <taxon>Littorinidae</taxon>
        <taxon>Littorina</taxon>
    </lineage>
</organism>
<reference evidence="2 3" key="1">
    <citation type="submission" date="2024-02" db="EMBL/GenBank/DDBJ databases">
        <title>Chromosome-scale genome assembly of the rough periwinkle Littorina saxatilis.</title>
        <authorList>
            <person name="De Jode A."/>
            <person name="Faria R."/>
            <person name="Formenti G."/>
            <person name="Sims Y."/>
            <person name="Smith T.P."/>
            <person name="Tracey A."/>
            <person name="Wood J.M.D."/>
            <person name="Zagrodzka Z.B."/>
            <person name="Johannesson K."/>
            <person name="Butlin R.K."/>
            <person name="Leder E.H."/>
        </authorList>
    </citation>
    <scope>NUCLEOTIDE SEQUENCE [LARGE SCALE GENOMIC DNA]</scope>
    <source>
        <strain evidence="2">Snail1</strain>
        <tissue evidence="2">Muscle</tissue>
    </source>
</reference>
<accession>A0AAN9ANW3</accession>
<keyword evidence="3" id="KW-1185">Reference proteome</keyword>
<dbReference type="InterPro" id="IPR052108">
    <property type="entry name" value="MEGF/SIB"/>
</dbReference>
<feature type="chain" id="PRO_5043054121" description="Fucolectin-related molecule" evidence="1">
    <location>
        <begin position="28"/>
        <end position="481"/>
    </location>
</feature>
<dbReference type="AlphaFoldDB" id="A0AAN9ANW3"/>
<sequence>MAFTARLVVALLCSSVTLFLELRPVLGVCNKRMKFGPDCEYDCRCQFWDKCNKENGDCSDATRCLPGFAGTACQYVNLAYDQSIESNFSAEQNKEDMVKAVDGNPATCFTDNSVNNTPLTVHISVRSWADVITLLLNESGSHANMSGIEVTAHTEQGHPEVLRPHLATPRDVFITYHLSAPAKLTRVDIRSVGHLPLALCEISVLAGRNVALRRNATKREVDEEVAAPEVVDGDKSRCSRGGDDTLWRVSLGRNMSIWRVKAFTRPVGSVTAADKVNNTVLPEHMVVSDFIFQRENTEGSSEEVCELEIYGDCQDGFYGWECDKQCQCENRAEICDKIRGFCLISGCKPGYNTGDCTHKCPSGTYGDGCARNCSAACVDGVCDHVTGVCTNGCVSGMAGRPECRKSCDKGLYGEKCDKTCSINCAGGVCDVDSGHCSRGCKEGMSGDVCSIGQSKGGGEGIEGSVLLAIAATVSTLLQYYC</sequence>
<dbReference type="EMBL" id="JBAMIC010000024">
    <property type="protein sequence ID" value="KAK7090360.1"/>
    <property type="molecule type" value="Genomic_DNA"/>
</dbReference>
<evidence type="ECO:0008006" key="4">
    <source>
        <dbReference type="Google" id="ProtNLM"/>
    </source>
</evidence>
<dbReference type="PANTHER" id="PTHR24035:SF109">
    <property type="entry name" value="PROTEIN DRAPER"/>
    <property type="match status" value="1"/>
</dbReference>
<keyword evidence="1" id="KW-0732">Signal</keyword>
<evidence type="ECO:0000256" key="1">
    <source>
        <dbReference type="SAM" id="SignalP"/>
    </source>
</evidence>
<comment type="caution">
    <text evidence="2">The sequence shown here is derived from an EMBL/GenBank/DDBJ whole genome shotgun (WGS) entry which is preliminary data.</text>
</comment>
<name>A0AAN9ANW3_9CAEN</name>
<dbReference type="Proteomes" id="UP001374579">
    <property type="component" value="Unassembled WGS sequence"/>
</dbReference>
<evidence type="ECO:0000313" key="2">
    <source>
        <dbReference type="EMBL" id="KAK7090360.1"/>
    </source>
</evidence>
<dbReference type="PANTHER" id="PTHR24035">
    <property type="entry name" value="MULTIPLE EPIDERMAL GROWTH FACTOR-LIKE DOMAINS PROTEIN"/>
    <property type="match status" value="1"/>
</dbReference>
<evidence type="ECO:0000313" key="3">
    <source>
        <dbReference type="Proteomes" id="UP001374579"/>
    </source>
</evidence>
<feature type="signal peptide" evidence="1">
    <location>
        <begin position="1"/>
        <end position="27"/>
    </location>
</feature>